<dbReference type="AlphaFoldDB" id="B6IYT1"/>
<dbReference type="STRING" id="414684.RC1_4116"/>
<sequence length="50" mass="5609">MRPKGGAGATRAATRRRSFFPPPPAGGCGYHPRWPLRAMNPKIRAIRYCR</sequence>
<dbReference type="Proteomes" id="UP000001591">
    <property type="component" value="Chromosome"/>
</dbReference>
<dbReference type="EMBL" id="CP000613">
    <property type="protein sequence ID" value="ACJ01455.1"/>
    <property type="molecule type" value="Genomic_DNA"/>
</dbReference>
<organism evidence="2 3">
    <name type="scientific">Rhodospirillum centenum (strain ATCC 51521 / SW)</name>
    <dbReference type="NCBI Taxonomy" id="414684"/>
    <lineage>
        <taxon>Bacteria</taxon>
        <taxon>Pseudomonadati</taxon>
        <taxon>Pseudomonadota</taxon>
        <taxon>Alphaproteobacteria</taxon>
        <taxon>Rhodospirillales</taxon>
        <taxon>Rhodospirillaceae</taxon>
        <taxon>Rhodospirillum</taxon>
    </lineage>
</organism>
<evidence type="ECO:0000313" key="2">
    <source>
        <dbReference type="EMBL" id="ACJ01455.1"/>
    </source>
</evidence>
<dbReference type="KEGG" id="rce:RC1_4116"/>
<accession>B6IYT1</accession>
<keyword evidence="3" id="KW-1185">Reference proteome</keyword>
<reference evidence="2 3" key="1">
    <citation type="journal article" date="2010" name="BMC Genomics">
        <title>Metabolic flexibility revealed in the genome of the cyst-forming alpha-1 proteobacterium Rhodospirillum centenum.</title>
        <authorList>
            <person name="Lu Y.K."/>
            <person name="Marden J."/>
            <person name="Han M."/>
            <person name="Swingley W.D."/>
            <person name="Mastrian S.D."/>
            <person name="Chowdhury S.R."/>
            <person name="Hao J."/>
            <person name="Helmy T."/>
            <person name="Kim S."/>
            <person name="Kurdoglu A.A."/>
            <person name="Matthies H.J."/>
            <person name="Rollo D."/>
            <person name="Stothard P."/>
            <person name="Blankenship R.E."/>
            <person name="Bauer C.E."/>
            <person name="Touchman J.W."/>
        </authorList>
    </citation>
    <scope>NUCLEOTIDE SEQUENCE [LARGE SCALE GENOMIC DNA]</scope>
    <source>
        <strain evidence="3">ATCC 51521 / SW</strain>
    </source>
</reference>
<proteinExistence type="predicted"/>
<evidence type="ECO:0000256" key="1">
    <source>
        <dbReference type="SAM" id="MobiDB-lite"/>
    </source>
</evidence>
<evidence type="ECO:0000313" key="3">
    <source>
        <dbReference type="Proteomes" id="UP000001591"/>
    </source>
</evidence>
<protein>
    <submittedName>
        <fullName evidence="2">Uncharacterized protein</fullName>
    </submittedName>
</protein>
<dbReference type="HOGENOM" id="CLU_3122044_0_0_5"/>
<name>B6IYT1_RHOCS</name>
<gene>
    <name evidence="2" type="ordered locus">RC1_4116</name>
</gene>
<feature type="region of interest" description="Disordered" evidence="1">
    <location>
        <begin position="1"/>
        <end position="24"/>
    </location>
</feature>